<dbReference type="GeneID" id="36566496"/>
<name>A0A2P7YPH4_9ASCO</name>
<feature type="compositionally biased region" description="Basic residues" evidence="1">
    <location>
        <begin position="350"/>
        <end position="371"/>
    </location>
</feature>
<proteinExistence type="predicted"/>
<dbReference type="RefSeq" id="XP_024713371.1">
    <property type="nucleotide sequence ID" value="XM_024858461.1"/>
</dbReference>
<organism evidence="2 3">
    <name type="scientific">Candidozyma pseudohaemuli</name>
    <dbReference type="NCBI Taxonomy" id="418784"/>
    <lineage>
        <taxon>Eukaryota</taxon>
        <taxon>Fungi</taxon>
        <taxon>Dikarya</taxon>
        <taxon>Ascomycota</taxon>
        <taxon>Saccharomycotina</taxon>
        <taxon>Pichiomycetes</taxon>
        <taxon>Metschnikowiaceae</taxon>
        <taxon>Candidozyma</taxon>
    </lineage>
</organism>
<feature type="region of interest" description="Disordered" evidence="1">
    <location>
        <begin position="344"/>
        <end position="371"/>
    </location>
</feature>
<dbReference type="OrthoDB" id="10332938at2759"/>
<dbReference type="VEuPathDB" id="FungiDB:C7M61_003107"/>
<comment type="caution">
    <text evidence="2">The sequence shown here is derived from an EMBL/GenBank/DDBJ whole genome shotgun (WGS) entry which is preliminary data.</text>
</comment>
<dbReference type="Proteomes" id="UP000241107">
    <property type="component" value="Unassembled WGS sequence"/>
</dbReference>
<dbReference type="STRING" id="418784.A0A2P7YPH4"/>
<sequence>MSAANICNTSFTKISFCEPPTLYSRVWENLTNKIDKPSLVHNETIQQCSRNLHLLKDLHVLKTKSVLPGHFHGFRPSVIAKTPISYLTGELSYIRRPNKAAETFLPGDFAEFYEIWTQPINTEVFLPGDFAGFIDIWAQEEKHVQASLITNTKTPIFEEFSDICEDSDISIPYMAGDFAGFFDGCFEKQTKTYWPADFFNYEKVKTKRHSYLPGSFYFFGQVFKNDDAPAFLPGDLEDFFDIWTTESFSIDVPQIVNALAPSDFPCFFHTWVSSPKTRPVYFPCDFYFWKNATAEEQPEIFFPKDFYFWQNALVEPSPAFMPCEFTGFLGVWLSSGYKEAPAKEEVPKKAAPKKASKKARKKAPKKSTAKVHTIRRSYWPRRSVESLTFKLVLPGDESSDEDLSVFDVPRFYESDPSDAELEAYLDKVD</sequence>
<dbReference type="AlphaFoldDB" id="A0A2P7YPH4"/>
<evidence type="ECO:0000313" key="2">
    <source>
        <dbReference type="EMBL" id="PSK37861.1"/>
    </source>
</evidence>
<accession>A0A2P7YPH4</accession>
<protein>
    <submittedName>
        <fullName evidence="2">Uncharacterized protein</fullName>
    </submittedName>
</protein>
<evidence type="ECO:0000256" key="1">
    <source>
        <dbReference type="SAM" id="MobiDB-lite"/>
    </source>
</evidence>
<evidence type="ECO:0000313" key="3">
    <source>
        <dbReference type="Proteomes" id="UP000241107"/>
    </source>
</evidence>
<keyword evidence="3" id="KW-1185">Reference proteome</keyword>
<gene>
    <name evidence="2" type="ORF">C7M61_003107</name>
</gene>
<reference evidence="2 3" key="1">
    <citation type="submission" date="2018-03" db="EMBL/GenBank/DDBJ databases">
        <title>Candida pseudohaemulonii genome assembly and annotation.</title>
        <authorList>
            <person name="Munoz J.F."/>
            <person name="Gade L.G."/>
            <person name="Chow N.A."/>
            <person name="Litvintseva A.P."/>
            <person name="Loparev V.N."/>
            <person name="Cuomo C.A."/>
        </authorList>
    </citation>
    <scope>NUCLEOTIDE SEQUENCE [LARGE SCALE GENOMIC DNA]</scope>
    <source>
        <strain evidence="2 3">B12108</strain>
    </source>
</reference>
<dbReference type="EMBL" id="PYFQ01000007">
    <property type="protein sequence ID" value="PSK37861.1"/>
    <property type="molecule type" value="Genomic_DNA"/>
</dbReference>